<organism evidence="2 3">
    <name type="scientific">Leptospira fainei serovar Hurstbridge str. BUT 6</name>
    <dbReference type="NCBI Taxonomy" id="1193011"/>
    <lineage>
        <taxon>Bacteria</taxon>
        <taxon>Pseudomonadati</taxon>
        <taxon>Spirochaetota</taxon>
        <taxon>Spirochaetia</taxon>
        <taxon>Leptospirales</taxon>
        <taxon>Leptospiraceae</taxon>
        <taxon>Leptospira</taxon>
    </lineage>
</organism>
<evidence type="ECO:0000256" key="1">
    <source>
        <dbReference type="SAM" id="Phobius"/>
    </source>
</evidence>
<keyword evidence="3" id="KW-1185">Reference proteome</keyword>
<feature type="transmembrane region" description="Helical" evidence="1">
    <location>
        <begin position="117"/>
        <end position="135"/>
    </location>
</feature>
<name>S3V214_9LEPT</name>
<feature type="transmembrane region" description="Helical" evidence="1">
    <location>
        <begin position="84"/>
        <end position="105"/>
    </location>
</feature>
<feature type="transmembrane region" description="Helical" evidence="1">
    <location>
        <begin position="147"/>
        <end position="164"/>
    </location>
</feature>
<keyword evidence="1" id="KW-0812">Transmembrane</keyword>
<dbReference type="AlphaFoldDB" id="S3V214"/>
<feature type="transmembrane region" description="Helical" evidence="1">
    <location>
        <begin position="214"/>
        <end position="242"/>
    </location>
</feature>
<feature type="transmembrane region" description="Helical" evidence="1">
    <location>
        <begin position="819"/>
        <end position="838"/>
    </location>
</feature>
<feature type="transmembrane region" description="Helical" evidence="1">
    <location>
        <begin position="307"/>
        <end position="329"/>
    </location>
</feature>
<feature type="transmembrane region" description="Helical" evidence="1">
    <location>
        <begin position="341"/>
        <end position="359"/>
    </location>
</feature>
<accession>S3V214</accession>
<comment type="caution">
    <text evidence="2">The sequence shown here is derived from an EMBL/GenBank/DDBJ whole genome shotgun (WGS) entry which is preliminary data.</text>
</comment>
<feature type="transmembrane region" description="Helical" evidence="1">
    <location>
        <begin position="379"/>
        <end position="399"/>
    </location>
</feature>
<feature type="transmembrane region" description="Helical" evidence="1">
    <location>
        <begin position="406"/>
        <end position="426"/>
    </location>
</feature>
<dbReference type="STRING" id="1193011.LEP1GSC058_1806"/>
<evidence type="ECO:0000313" key="3">
    <source>
        <dbReference type="Proteomes" id="UP000014540"/>
    </source>
</evidence>
<reference evidence="2" key="1">
    <citation type="submission" date="2013-04" db="EMBL/GenBank/DDBJ databases">
        <authorList>
            <person name="Harkins D.M."/>
            <person name="Durkin A.S."/>
            <person name="Selengut J.D."/>
            <person name="Sanka R."/>
            <person name="DePew J."/>
            <person name="Purushe J."/>
            <person name="Ahmed A."/>
            <person name="van der Linden H."/>
            <person name="Goris M.G.A."/>
            <person name="Hartskeerl R.A."/>
            <person name="Vinetz J.M."/>
            <person name="Sutton G.G."/>
            <person name="Nelson W.C."/>
            <person name="Fouts D.E."/>
        </authorList>
    </citation>
    <scope>NUCLEOTIDE SEQUENCE [LARGE SCALE GENOMIC DNA]</scope>
    <source>
        <strain evidence="2">BUT 6</strain>
    </source>
</reference>
<evidence type="ECO:0000313" key="2">
    <source>
        <dbReference type="EMBL" id="EPG74659.1"/>
    </source>
</evidence>
<sequence>MLVNIGGFAYLLAMSFQFKKWRLAPAWRRPLLLLASFLVIIIKLRFLLTSEALSGWSLHAQTHLAETYDSLLSGGESLGYDTRWFSGMPVFFFEPPFFYFTVALLHKTILFWSPLTLSFNVGILLSVLLFTYAFIKFSLLLLSETNHRANTVMLAMSGLLFFFLCSGEEPFGLSLVGLFSGTVTGFFGLGWSLLGFYYLEKYRTSGRLSALSKYIVVSACVFYSDFPSSLFYVVSLLIYFLFLGEELGKRAFSLIFFLPILIALPVWWNFLKYSSYRAETFPLEANPGLISILGSGALAPIWEGKGVIAFLTNFIIGLHWIQAVFPILFLFGIRSVLKRKIFPPASRFVFFASLIFYWMGVDTSLSKFFPGLGFPWYRALDLSLLFLTLSALETAVHLLKNFEYKTIGQYCVGGLLFFALIRFFLWHPELEWKENSAFLKESLSALEMQDVEATLSQLPKNSKIFPETNARKKWGDSPFTLGLLIRRAGHRNLIGMEADASLSSIAVQPYLSRYLPWTAWKKEGAYEEELSPEEAGKGLHRFLQSTGTSYILGSTNKLYKILKSNPDKFQLVEGWVNSEGLQLVDGLEQANRKYEKDMEDRISLFLFSVKATGSDIARLKEKPWAVADYKELTGGKSLRPKRFLYSTSEAILYEGLDAGIVFARIGKNEIESKGLSLTNWFKGIVVLNTPTNKEDWKQGLKMKYGELPFLDRTEFFGLFFPVPGKPHQETSSLAEIPVLPTLMSDERVLSEDAFSLQEFRSGEKELAAAPKECFLIRRSYFPKWIDANGGTLFQTQLNEILLCTKEKKFDLYFDKGNSVILTIVMLLLPILFIFSSLVKGRWFFR</sequence>
<keyword evidence="1" id="KW-0472">Membrane</keyword>
<dbReference type="EMBL" id="AKWZ02000009">
    <property type="protein sequence ID" value="EPG74659.1"/>
    <property type="molecule type" value="Genomic_DNA"/>
</dbReference>
<keyword evidence="1" id="KW-1133">Transmembrane helix</keyword>
<gene>
    <name evidence="2" type="ORF">LEP1GSC058_1806</name>
</gene>
<protein>
    <submittedName>
        <fullName evidence="2">Membrane protein</fullName>
    </submittedName>
</protein>
<proteinExistence type="predicted"/>
<feature type="transmembrane region" description="Helical" evidence="1">
    <location>
        <begin position="171"/>
        <end position="194"/>
    </location>
</feature>
<dbReference type="Proteomes" id="UP000014540">
    <property type="component" value="Unassembled WGS sequence"/>
</dbReference>
<feature type="transmembrane region" description="Helical" evidence="1">
    <location>
        <begin position="251"/>
        <end position="270"/>
    </location>
</feature>